<dbReference type="PROSITE" id="PS51659">
    <property type="entry name" value="GT23"/>
    <property type="match status" value="1"/>
</dbReference>
<gene>
    <name evidence="5" type="ORF">DILT_LOCUS800</name>
</gene>
<protein>
    <recommendedName>
        <fullName evidence="4">GT23 domain-containing protein</fullName>
    </recommendedName>
</protein>
<dbReference type="Gene3D" id="3.40.50.11350">
    <property type="match status" value="1"/>
</dbReference>
<dbReference type="PANTHER" id="PTHR13132:SF29">
    <property type="entry name" value="ALPHA-(1,6)-FUCOSYLTRANSFERASE"/>
    <property type="match status" value="1"/>
</dbReference>
<organism evidence="5 6">
    <name type="scientific">Dibothriocephalus latus</name>
    <name type="common">Fish tapeworm</name>
    <name type="synonym">Diphyllobothrium latum</name>
    <dbReference type="NCBI Taxonomy" id="60516"/>
    <lineage>
        <taxon>Eukaryota</taxon>
        <taxon>Metazoa</taxon>
        <taxon>Spiralia</taxon>
        <taxon>Lophotrochozoa</taxon>
        <taxon>Platyhelminthes</taxon>
        <taxon>Cestoda</taxon>
        <taxon>Eucestoda</taxon>
        <taxon>Diphyllobothriidea</taxon>
        <taxon>Diphyllobothriidae</taxon>
        <taxon>Dibothriocephalus</taxon>
    </lineage>
</organism>
<sequence length="159" mass="18527">MIYVEHFFDLKEVEHSLETGNTSPPAWSQRRRVFLASDDAAVFHEAKYQYSRYDFIGRLRNGSYIYNRTSSQGVFDMTLDLYLLIATDFLVCTYNSNICRLSYEVLLTKSPTNGDAAFQVQSVDEMYCTQFIHKRWWRAIADFEREGVKLGNQVSIEST</sequence>
<dbReference type="Proteomes" id="UP000281553">
    <property type="component" value="Unassembled WGS sequence"/>
</dbReference>
<keyword evidence="6" id="KW-1185">Reference proteome</keyword>
<accession>A0A3P6PIM1</accession>
<keyword evidence="2 3" id="KW-0808">Transferase</keyword>
<dbReference type="GO" id="GO:0006487">
    <property type="term" value="P:protein N-linked glycosylation"/>
    <property type="evidence" value="ECO:0007669"/>
    <property type="project" value="TreeGrafter"/>
</dbReference>
<evidence type="ECO:0000259" key="4">
    <source>
        <dbReference type="PROSITE" id="PS51659"/>
    </source>
</evidence>
<dbReference type="Pfam" id="PF19745">
    <property type="entry name" value="FUT8_N_cat"/>
    <property type="match status" value="1"/>
</dbReference>
<evidence type="ECO:0000313" key="6">
    <source>
        <dbReference type="Proteomes" id="UP000281553"/>
    </source>
</evidence>
<reference evidence="5 6" key="1">
    <citation type="submission" date="2018-11" db="EMBL/GenBank/DDBJ databases">
        <authorList>
            <consortium name="Pathogen Informatics"/>
        </authorList>
    </citation>
    <scope>NUCLEOTIDE SEQUENCE [LARGE SCALE GENOMIC DNA]</scope>
</reference>
<comment type="caution">
    <text evidence="3">Lacks conserved residue(s) required for the propagation of feature annotation.</text>
</comment>
<proteinExistence type="inferred from homology"/>
<keyword evidence="1 3" id="KW-0328">Glycosyltransferase</keyword>
<evidence type="ECO:0000256" key="2">
    <source>
        <dbReference type="ARBA" id="ARBA00022679"/>
    </source>
</evidence>
<evidence type="ECO:0000256" key="3">
    <source>
        <dbReference type="PROSITE-ProRule" id="PRU00992"/>
    </source>
</evidence>
<dbReference type="InterPro" id="IPR027350">
    <property type="entry name" value="GT23_dom"/>
</dbReference>
<comment type="similarity">
    <text evidence="3">Belongs to the glycosyltransferase 23 family.</text>
</comment>
<dbReference type="GO" id="GO:0046921">
    <property type="term" value="F:alpha-(1-&gt;6)-fucosyltransferase activity"/>
    <property type="evidence" value="ECO:0007669"/>
    <property type="project" value="TreeGrafter"/>
</dbReference>
<dbReference type="OrthoDB" id="6435034at2759"/>
<evidence type="ECO:0000256" key="1">
    <source>
        <dbReference type="ARBA" id="ARBA00022676"/>
    </source>
</evidence>
<dbReference type="AlphaFoldDB" id="A0A3P6PIM1"/>
<name>A0A3P6PIM1_DIBLA</name>
<dbReference type="InterPro" id="IPR045573">
    <property type="entry name" value="Fut8_N_cat"/>
</dbReference>
<evidence type="ECO:0000313" key="5">
    <source>
        <dbReference type="EMBL" id="VDK36712.1"/>
    </source>
</evidence>
<feature type="domain" description="GT23" evidence="4">
    <location>
        <begin position="1"/>
        <end position="123"/>
    </location>
</feature>
<dbReference type="EMBL" id="UYRU01003961">
    <property type="protein sequence ID" value="VDK36712.1"/>
    <property type="molecule type" value="Genomic_DNA"/>
</dbReference>
<dbReference type="PANTHER" id="PTHR13132">
    <property type="entry name" value="ALPHA- 1,6 -FUCOSYLTRANSFERASE"/>
    <property type="match status" value="1"/>
</dbReference>